<feature type="transmembrane region" description="Helical" evidence="7">
    <location>
        <begin position="297"/>
        <end position="314"/>
    </location>
</feature>
<evidence type="ECO:0000259" key="8">
    <source>
        <dbReference type="PROSITE" id="PS50850"/>
    </source>
</evidence>
<dbReference type="Gene3D" id="1.20.1250.20">
    <property type="entry name" value="MFS general substrate transporter like domains"/>
    <property type="match status" value="2"/>
</dbReference>
<feature type="transmembrane region" description="Helical" evidence="7">
    <location>
        <begin position="186"/>
        <end position="205"/>
    </location>
</feature>
<keyword evidence="3 7" id="KW-0812">Transmembrane</keyword>
<feature type="transmembrane region" description="Helical" evidence="7">
    <location>
        <begin position="62"/>
        <end position="81"/>
    </location>
</feature>
<proteinExistence type="inferred from homology"/>
<feature type="transmembrane region" description="Helical" evidence="7">
    <location>
        <begin position="320"/>
        <end position="347"/>
    </location>
</feature>
<sequence length="421" mass="43691">MTETDTPTGTGSGTGAGTPAAPAAIPTAAWVNLALATVGIAVNFWAWGLISPLAPTYKQQLGLSSFQQSFLVAVPVLVGSLGRIPAGALTDKYGARVMVPAISFLTILPVLGLSVVHSYWLLVLVGLFLGIGGSFFAAGVPYVNAWFPPARRGMATGIFGIGTGGTAIASFFTARMLRWYDNTNTMFYLVAVVLAVYGLIALLVARDAPGRQIPEQLFGRRFAEALRHPATLPMALLYAVAFGAFVAMGVYLPTYLKEAYHLSQDGASTRAAGFTLVAVLFRPLGGTLSDRVGAAKVLMVSFTVLGVTAVWQAFQPGLNPWSTIAFLVMAASVGLGCGAVFALVAVVTPKEKVGTVTGLVGAAGGLGGYFPPLVMGSVYGSTGSYAIGLMLLSDAAFAALVYCAARLRGRDRRDSPNAFGS</sequence>
<feature type="transmembrane region" description="Helical" evidence="7">
    <location>
        <begin position="385"/>
        <end position="405"/>
    </location>
</feature>
<keyword evidence="10" id="KW-1185">Reference proteome</keyword>
<evidence type="ECO:0000256" key="3">
    <source>
        <dbReference type="ARBA" id="ARBA00022692"/>
    </source>
</evidence>
<evidence type="ECO:0000256" key="6">
    <source>
        <dbReference type="ARBA" id="ARBA00023136"/>
    </source>
</evidence>
<dbReference type="PANTHER" id="PTHR23515">
    <property type="entry name" value="HIGH-AFFINITY NITRATE TRANSPORTER 2.3"/>
    <property type="match status" value="1"/>
</dbReference>
<dbReference type="Pfam" id="PF07690">
    <property type="entry name" value="MFS_1"/>
    <property type="match status" value="1"/>
</dbReference>
<evidence type="ECO:0000256" key="1">
    <source>
        <dbReference type="ARBA" id="ARBA00004651"/>
    </source>
</evidence>
<reference evidence="9 10" key="1">
    <citation type="submission" date="2024-09" db="EMBL/GenBank/DDBJ databases">
        <authorList>
            <person name="Lee S.D."/>
        </authorList>
    </citation>
    <scope>NUCLEOTIDE SEQUENCE [LARGE SCALE GENOMIC DNA]</scope>
    <source>
        <strain evidence="9 10">N8-3</strain>
    </source>
</reference>
<comment type="caution">
    <text evidence="9">The sequence shown here is derived from an EMBL/GenBank/DDBJ whole genome shotgun (WGS) entry which is preliminary data.</text>
</comment>
<dbReference type="InterPro" id="IPR011701">
    <property type="entry name" value="MFS"/>
</dbReference>
<gene>
    <name evidence="9" type="ORF">ACEZDE_30805</name>
</gene>
<evidence type="ECO:0000256" key="5">
    <source>
        <dbReference type="ARBA" id="ARBA00023063"/>
    </source>
</evidence>
<dbReference type="EMBL" id="JBHFAB010000032">
    <property type="protein sequence ID" value="MFC1421000.1"/>
    <property type="molecule type" value="Genomic_DNA"/>
</dbReference>
<keyword evidence="5" id="KW-0534">Nitrate assimilation</keyword>
<comment type="subcellular location">
    <subcellularLocation>
        <location evidence="1">Cell membrane</location>
        <topology evidence="1">Multi-pass membrane protein</topology>
    </subcellularLocation>
</comment>
<dbReference type="Proteomes" id="UP001592531">
    <property type="component" value="Unassembled WGS sequence"/>
</dbReference>
<protein>
    <submittedName>
        <fullName evidence="9">Nitrate/nitrite transporter</fullName>
    </submittedName>
</protein>
<dbReference type="SUPFAM" id="SSF103473">
    <property type="entry name" value="MFS general substrate transporter"/>
    <property type="match status" value="1"/>
</dbReference>
<feature type="transmembrane region" description="Helical" evidence="7">
    <location>
        <begin position="29"/>
        <end position="50"/>
    </location>
</feature>
<evidence type="ECO:0000313" key="10">
    <source>
        <dbReference type="Proteomes" id="UP001592531"/>
    </source>
</evidence>
<keyword evidence="6 7" id="KW-0472">Membrane</keyword>
<feature type="domain" description="Major facilitator superfamily (MFS) profile" evidence="8">
    <location>
        <begin position="32"/>
        <end position="406"/>
    </location>
</feature>
<feature type="transmembrane region" description="Helical" evidence="7">
    <location>
        <begin position="359"/>
        <end position="379"/>
    </location>
</feature>
<name>A0ABV6W4U8_9ACTN</name>
<keyword evidence="4 7" id="KW-1133">Transmembrane helix</keyword>
<dbReference type="RefSeq" id="WP_380543347.1">
    <property type="nucleotide sequence ID" value="NZ_JBHFAB010000032.1"/>
</dbReference>
<feature type="transmembrane region" description="Helical" evidence="7">
    <location>
        <begin position="119"/>
        <end position="143"/>
    </location>
</feature>
<dbReference type="InterPro" id="IPR020846">
    <property type="entry name" value="MFS_dom"/>
</dbReference>
<feature type="transmembrane region" description="Helical" evidence="7">
    <location>
        <begin position="267"/>
        <end position="285"/>
    </location>
</feature>
<feature type="transmembrane region" description="Helical" evidence="7">
    <location>
        <begin position="155"/>
        <end position="174"/>
    </location>
</feature>
<comment type="similarity">
    <text evidence="2">Belongs to the major facilitator superfamily. Nitrate/nitrite porter (TC 2.A.1.8) family.</text>
</comment>
<evidence type="ECO:0000256" key="4">
    <source>
        <dbReference type="ARBA" id="ARBA00022989"/>
    </source>
</evidence>
<dbReference type="PROSITE" id="PS50850">
    <property type="entry name" value="MFS"/>
    <property type="match status" value="1"/>
</dbReference>
<accession>A0ABV6W4U8</accession>
<evidence type="ECO:0000256" key="7">
    <source>
        <dbReference type="SAM" id="Phobius"/>
    </source>
</evidence>
<feature type="transmembrane region" description="Helical" evidence="7">
    <location>
        <begin position="93"/>
        <end position="113"/>
    </location>
</feature>
<feature type="transmembrane region" description="Helical" evidence="7">
    <location>
        <begin position="235"/>
        <end position="255"/>
    </location>
</feature>
<evidence type="ECO:0000313" key="9">
    <source>
        <dbReference type="EMBL" id="MFC1421000.1"/>
    </source>
</evidence>
<dbReference type="InterPro" id="IPR044772">
    <property type="entry name" value="NO3_transporter"/>
</dbReference>
<organism evidence="9 10">
    <name type="scientific">Streptacidiphilus cavernicola</name>
    <dbReference type="NCBI Taxonomy" id="3342716"/>
    <lineage>
        <taxon>Bacteria</taxon>
        <taxon>Bacillati</taxon>
        <taxon>Actinomycetota</taxon>
        <taxon>Actinomycetes</taxon>
        <taxon>Kitasatosporales</taxon>
        <taxon>Streptomycetaceae</taxon>
        <taxon>Streptacidiphilus</taxon>
    </lineage>
</organism>
<evidence type="ECO:0000256" key="2">
    <source>
        <dbReference type="ARBA" id="ARBA00008432"/>
    </source>
</evidence>
<dbReference type="InterPro" id="IPR036259">
    <property type="entry name" value="MFS_trans_sf"/>
</dbReference>